<accession>A0ABP9A6Z3</accession>
<dbReference type="InterPro" id="IPR050922">
    <property type="entry name" value="LytR/CpsA/Psr_CW_biosynth"/>
</dbReference>
<feature type="domain" description="Cell envelope-related transcriptional attenuator" evidence="4">
    <location>
        <begin position="108"/>
        <end position="265"/>
    </location>
</feature>
<proteinExistence type="inferred from homology"/>
<evidence type="ECO:0000313" key="5">
    <source>
        <dbReference type="EMBL" id="GAA4775010.1"/>
    </source>
</evidence>
<dbReference type="PANTHER" id="PTHR33392">
    <property type="entry name" value="POLYISOPRENYL-TEICHOIC ACID--PEPTIDOGLYCAN TEICHOIC ACID TRANSFERASE TAGU"/>
    <property type="match status" value="1"/>
</dbReference>
<evidence type="ECO:0000256" key="2">
    <source>
        <dbReference type="SAM" id="MobiDB-lite"/>
    </source>
</evidence>
<dbReference type="PANTHER" id="PTHR33392:SF6">
    <property type="entry name" value="POLYISOPRENYL-TEICHOIC ACID--PEPTIDOGLYCAN TEICHOIC ACID TRANSFERASE TAGU"/>
    <property type="match status" value="1"/>
</dbReference>
<gene>
    <name evidence="5" type="ORF">GCM10023351_19300</name>
</gene>
<evidence type="ECO:0000256" key="3">
    <source>
        <dbReference type="SAM" id="Phobius"/>
    </source>
</evidence>
<name>A0ABP9A6Z3_9MICO</name>
<feature type="region of interest" description="Disordered" evidence="2">
    <location>
        <begin position="359"/>
        <end position="410"/>
    </location>
</feature>
<comment type="caution">
    <text evidence="5">The sequence shown here is derived from an EMBL/GenBank/DDBJ whole genome shotgun (WGS) entry which is preliminary data.</text>
</comment>
<feature type="compositionally biased region" description="Low complexity" evidence="2">
    <location>
        <begin position="368"/>
        <end position="391"/>
    </location>
</feature>
<protein>
    <recommendedName>
        <fullName evidence="4">Cell envelope-related transcriptional attenuator domain-containing protein</fullName>
    </recommendedName>
</protein>
<dbReference type="RefSeq" id="WP_345438542.1">
    <property type="nucleotide sequence ID" value="NZ_BAABKO010000003.1"/>
</dbReference>
<dbReference type="Gene3D" id="3.40.630.190">
    <property type="entry name" value="LCP protein"/>
    <property type="match status" value="1"/>
</dbReference>
<sequence length="410" mass="42583">MAVEGRTTIARHGVLRSPGPVRQALRGVAVAATVLLVSALGVGAYAAWDFARAWGDEQIALPVDGPAVDLAARDEAFTLLLVGSDECEDEYAHYFPGRCDADAASALNDVNILVHVSEQPRRVTAVTFPRDLLTPVPACTGDDGSELSPMASSQINALYARGGVPCIARTITAISGQQVDFAMAVTWGGVIEITDAIGGVEVCVGGDGIYDPDNTGLALAPGMHTLQGIWALEFLRTREGVGDGSDLARVNNQQLFMTALAQKMTSEGVVSDPVRVLSLARTIVGSVTPSENLADVTTLAQLGLALAEVPLDDVTFVRLPTFPAPTNANRVVLDEEKADALWQALDANTPFDVAQDDVTGTIEAPPDATVEPAPSTAPTTAPPAANTEETASGAQTGTRASESLCANGRG</sequence>
<evidence type="ECO:0000256" key="1">
    <source>
        <dbReference type="ARBA" id="ARBA00006068"/>
    </source>
</evidence>
<evidence type="ECO:0000259" key="4">
    <source>
        <dbReference type="Pfam" id="PF03816"/>
    </source>
</evidence>
<dbReference type="EMBL" id="BAABKO010000003">
    <property type="protein sequence ID" value="GAA4775010.1"/>
    <property type="molecule type" value="Genomic_DNA"/>
</dbReference>
<dbReference type="InterPro" id="IPR004474">
    <property type="entry name" value="LytR_CpsA_psr"/>
</dbReference>
<keyword evidence="6" id="KW-1185">Reference proteome</keyword>
<keyword evidence="3" id="KW-0472">Membrane</keyword>
<dbReference type="NCBIfam" id="TIGR00350">
    <property type="entry name" value="lytR_cpsA_psr"/>
    <property type="match status" value="1"/>
</dbReference>
<dbReference type="Pfam" id="PF03816">
    <property type="entry name" value="LytR_cpsA_psr"/>
    <property type="match status" value="1"/>
</dbReference>
<keyword evidence="3" id="KW-0812">Transmembrane</keyword>
<comment type="similarity">
    <text evidence="1">Belongs to the LytR/CpsA/Psr (LCP) family.</text>
</comment>
<evidence type="ECO:0000313" key="6">
    <source>
        <dbReference type="Proteomes" id="UP001501645"/>
    </source>
</evidence>
<feature type="transmembrane region" description="Helical" evidence="3">
    <location>
        <begin position="24"/>
        <end position="48"/>
    </location>
</feature>
<keyword evidence="3" id="KW-1133">Transmembrane helix</keyword>
<organism evidence="5 6">
    <name type="scientific">Microbacterium gilvum</name>
    <dbReference type="NCBI Taxonomy" id="1336204"/>
    <lineage>
        <taxon>Bacteria</taxon>
        <taxon>Bacillati</taxon>
        <taxon>Actinomycetota</taxon>
        <taxon>Actinomycetes</taxon>
        <taxon>Micrococcales</taxon>
        <taxon>Microbacteriaceae</taxon>
        <taxon>Microbacterium</taxon>
    </lineage>
</organism>
<dbReference type="Proteomes" id="UP001501645">
    <property type="component" value="Unassembled WGS sequence"/>
</dbReference>
<feature type="compositionally biased region" description="Polar residues" evidence="2">
    <location>
        <begin position="392"/>
        <end position="401"/>
    </location>
</feature>
<reference evidence="6" key="1">
    <citation type="journal article" date="2019" name="Int. J. Syst. Evol. Microbiol.">
        <title>The Global Catalogue of Microorganisms (GCM) 10K type strain sequencing project: providing services to taxonomists for standard genome sequencing and annotation.</title>
        <authorList>
            <consortium name="The Broad Institute Genomics Platform"/>
            <consortium name="The Broad Institute Genome Sequencing Center for Infectious Disease"/>
            <person name="Wu L."/>
            <person name="Ma J."/>
        </authorList>
    </citation>
    <scope>NUCLEOTIDE SEQUENCE [LARGE SCALE GENOMIC DNA]</scope>
    <source>
        <strain evidence="6">JCM 18537</strain>
    </source>
</reference>